<accession>A0A6P0UI14</accession>
<name>A0A6P0UI14_9FLAO</name>
<organism evidence="1 2">
    <name type="scientific">Leptobacterium flavescens</name>
    <dbReference type="NCBI Taxonomy" id="472055"/>
    <lineage>
        <taxon>Bacteria</taxon>
        <taxon>Pseudomonadati</taxon>
        <taxon>Bacteroidota</taxon>
        <taxon>Flavobacteriia</taxon>
        <taxon>Flavobacteriales</taxon>
        <taxon>Flavobacteriaceae</taxon>
        <taxon>Leptobacterium</taxon>
    </lineage>
</organism>
<proteinExistence type="predicted"/>
<dbReference type="RefSeq" id="WP_163605127.1">
    <property type="nucleotide sequence ID" value="NZ_JAABOO010000001.1"/>
</dbReference>
<protein>
    <submittedName>
        <fullName evidence="1">Uncharacterized protein</fullName>
    </submittedName>
</protein>
<evidence type="ECO:0000313" key="2">
    <source>
        <dbReference type="Proteomes" id="UP000468581"/>
    </source>
</evidence>
<keyword evidence="2" id="KW-1185">Reference proteome</keyword>
<comment type="caution">
    <text evidence="1">The sequence shown here is derived from an EMBL/GenBank/DDBJ whole genome shotgun (WGS) entry which is preliminary data.</text>
</comment>
<dbReference type="EMBL" id="JAABOO010000001">
    <property type="protein sequence ID" value="NER12090.1"/>
    <property type="molecule type" value="Genomic_DNA"/>
</dbReference>
<gene>
    <name evidence="1" type="ORF">GWK08_01430</name>
</gene>
<evidence type="ECO:0000313" key="1">
    <source>
        <dbReference type="EMBL" id="NER12090.1"/>
    </source>
</evidence>
<dbReference type="AlphaFoldDB" id="A0A6P0UI14"/>
<dbReference type="Proteomes" id="UP000468581">
    <property type="component" value="Unassembled WGS sequence"/>
</dbReference>
<sequence>MGFELVEEPKLKYKIVKQHFLAGPTFTDATKIYDAGRKTPFYFLCPNCKKHSINIDHLNTRYFNKEGFILDLDEVVKLGGAGPMHKLIKCSHCNSIFYIGIGYFEPNNGRDVFDIHTIIEIAEM</sequence>
<reference evidence="1 2" key="1">
    <citation type="submission" date="2020-01" db="EMBL/GenBank/DDBJ databases">
        <title>Leptobacterium flavescens.</title>
        <authorList>
            <person name="Wang G."/>
        </authorList>
    </citation>
    <scope>NUCLEOTIDE SEQUENCE [LARGE SCALE GENOMIC DNA]</scope>
    <source>
        <strain evidence="1 2">KCTC 22160</strain>
    </source>
</reference>